<evidence type="ECO:0000259" key="4">
    <source>
        <dbReference type="PROSITE" id="PS50043"/>
    </source>
</evidence>
<feature type="domain" description="HTH luxR-type" evidence="4">
    <location>
        <begin position="142"/>
        <end position="207"/>
    </location>
</feature>
<dbReference type="CDD" id="cd17535">
    <property type="entry name" value="REC_NarL-like"/>
    <property type="match status" value="1"/>
</dbReference>
<comment type="caution">
    <text evidence="6">The sequence shown here is derived from an EMBL/GenBank/DDBJ whole genome shotgun (WGS) entry which is preliminary data.</text>
</comment>
<dbReference type="SMART" id="SM00421">
    <property type="entry name" value="HTH_LUXR"/>
    <property type="match status" value="1"/>
</dbReference>
<evidence type="ECO:0000313" key="6">
    <source>
        <dbReference type="EMBL" id="HIY67892.1"/>
    </source>
</evidence>
<dbReference type="Pfam" id="PF00196">
    <property type="entry name" value="GerE"/>
    <property type="match status" value="1"/>
</dbReference>
<keyword evidence="1 3" id="KW-0597">Phosphoprotein</keyword>
<reference evidence="6" key="2">
    <citation type="submission" date="2021-04" db="EMBL/GenBank/DDBJ databases">
        <authorList>
            <person name="Gilroy R."/>
        </authorList>
    </citation>
    <scope>NUCLEOTIDE SEQUENCE</scope>
    <source>
        <strain evidence="6">5134</strain>
    </source>
</reference>
<dbReference type="InterPro" id="IPR058245">
    <property type="entry name" value="NreC/VraR/RcsB-like_REC"/>
</dbReference>
<dbReference type="InterPro" id="IPR001789">
    <property type="entry name" value="Sig_transdc_resp-reg_receiver"/>
</dbReference>
<evidence type="ECO:0000259" key="5">
    <source>
        <dbReference type="PROSITE" id="PS50110"/>
    </source>
</evidence>
<gene>
    <name evidence="6" type="ORF">H9828_00570</name>
</gene>
<dbReference type="SMART" id="SM00448">
    <property type="entry name" value="REC"/>
    <property type="match status" value="1"/>
</dbReference>
<evidence type="ECO:0000256" key="1">
    <source>
        <dbReference type="ARBA" id="ARBA00022553"/>
    </source>
</evidence>
<reference evidence="6" key="1">
    <citation type="journal article" date="2021" name="PeerJ">
        <title>Extensive microbial diversity within the chicken gut microbiome revealed by metagenomics and culture.</title>
        <authorList>
            <person name="Gilroy R."/>
            <person name="Ravi A."/>
            <person name="Getino M."/>
            <person name="Pursley I."/>
            <person name="Horton D.L."/>
            <person name="Alikhan N.F."/>
            <person name="Baker D."/>
            <person name="Gharbi K."/>
            <person name="Hall N."/>
            <person name="Watson M."/>
            <person name="Adriaenssens E.M."/>
            <person name="Foster-Nyarko E."/>
            <person name="Jarju S."/>
            <person name="Secka A."/>
            <person name="Antonio M."/>
            <person name="Oren A."/>
            <person name="Chaudhuri R.R."/>
            <person name="La Ragione R."/>
            <person name="Hildebrand F."/>
            <person name="Pallen M.J."/>
        </authorList>
    </citation>
    <scope>NUCLEOTIDE SEQUENCE</scope>
    <source>
        <strain evidence="6">5134</strain>
    </source>
</reference>
<organism evidence="6 7">
    <name type="scientific">Candidatus Alistipes intestinigallinarum</name>
    <dbReference type="NCBI Taxonomy" id="2838440"/>
    <lineage>
        <taxon>Bacteria</taxon>
        <taxon>Pseudomonadati</taxon>
        <taxon>Bacteroidota</taxon>
        <taxon>Bacteroidia</taxon>
        <taxon>Bacteroidales</taxon>
        <taxon>Rikenellaceae</taxon>
        <taxon>Alistipes</taxon>
    </lineage>
</organism>
<feature type="domain" description="Response regulatory" evidence="5">
    <location>
        <begin position="4"/>
        <end position="120"/>
    </location>
</feature>
<dbReference type="CDD" id="cd06170">
    <property type="entry name" value="LuxR_C_like"/>
    <property type="match status" value="1"/>
</dbReference>
<dbReference type="PRINTS" id="PR00038">
    <property type="entry name" value="HTHLUXR"/>
</dbReference>
<dbReference type="Gene3D" id="3.40.50.2300">
    <property type="match status" value="1"/>
</dbReference>
<proteinExistence type="predicted"/>
<feature type="modified residue" description="4-aspartylphosphate" evidence="3">
    <location>
        <position position="55"/>
    </location>
</feature>
<dbReference type="GO" id="GO:0000160">
    <property type="term" value="P:phosphorelay signal transduction system"/>
    <property type="evidence" value="ECO:0007669"/>
    <property type="project" value="InterPro"/>
</dbReference>
<dbReference type="PROSITE" id="PS00622">
    <property type="entry name" value="HTH_LUXR_1"/>
    <property type="match status" value="1"/>
</dbReference>
<sequence>MERRIILVDDHSLFRNGLRGLLERCGGCRVVGEAGSGEEFLGMLDDVEADIVFMDFAMPGLDGAQTTERALARRPELRIITLSMFGEESYYSRMVEAGAKGFLLKDSDIGDVLEAIDTVMAGGSYFSPQLLTSLTGRMRTREDVPDEPLSSREREILVAVCQGLSNQEIADTLFISKRTVDKHRANILEKTGCKNTASLVVYAIRHGIVEL</sequence>
<protein>
    <submittedName>
        <fullName evidence="6">Response regulator transcription factor</fullName>
    </submittedName>
</protein>
<dbReference type="InterPro" id="IPR011006">
    <property type="entry name" value="CheY-like_superfamily"/>
</dbReference>
<dbReference type="EMBL" id="DXDA01000005">
    <property type="protein sequence ID" value="HIY67892.1"/>
    <property type="molecule type" value="Genomic_DNA"/>
</dbReference>
<dbReference type="InterPro" id="IPR016032">
    <property type="entry name" value="Sig_transdc_resp-reg_C-effctor"/>
</dbReference>
<dbReference type="PROSITE" id="PS50110">
    <property type="entry name" value="RESPONSE_REGULATORY"/>
    <property type="match status" value="1"/>
</dbReference>
<evidence type="ECO:0000256" key="3">
    <source>
        <dbReference type="PROSITE-ProRule" id="PRU00169"/>
    </source>
</evidence>
<dbReference type="Proteomes" id="UP000886844">
    <property type="component" value="Unassembled WGS sequence"/>
</dbReference>
<evidence type="ECO:0000313" key="7">
    <source>
        <dbReference type="Proteomes" id="UP000886844"/>
    </source>
</evidence>
<dbReference type="GO" id="GO:0006355">
    <property type="term" value="P:regulation of DNA-templated transcription"/>
    <property type="evidence" value="ECO:0007669"/>
    <property type="project" value="InterPro"/>
</dbReference>
<accession>A0A9D2CB19</accession>
<dbReference type="SUPFAM" id="SSF52172">
    <property type="entry name" value="CheY-like"/>
    <property type="match status" value="1"/>
</dbReference>
<name>A0A9D2CB19_9BACT</name>
<evidence type="ECO:0000256" key="2">
    <source>
        <dbReference type="ARBA" id="ARBA00023125"/>
    </source>
</evidence>
<dbReference type="GO" id="GO:0003677">
    <property type="term" value="F:DNA binding"/>
    <property type="evidence" value="ECO:0007669"/>
    <property type="project" value="UniProtKB-KW"/>
</dbReference>
<keyword evidence="2" id="KW-0238">DNA-binding</keyword>
<dbReference type="InterPro" id="IPR039420">
    <property type="entry name" value="WalR-like"/>
</dbReference>
<dbReference type="PROSITE" id="PS50043">
    <property type="entry name" value="HTH_LUXR_2"/>
    <property type="match status" value="1"/>
</dbReference>
<dbReference type="PANTHER" id="PTHR43214">
    <property type="entry name" value="TWO-COMPONENT RESPONSE REGULATOR"/>
    <property type="match status" value="1"/>
</dbReference>
<dbReference type="AlphaFoldDB" id="A0A9D2CB19"/>
<dbReference type="SUPFAM" id="SSF46894">
    <property type="entry name" value="C-terminal effector domain of the bipartite response regulators"/>
    <property type="match status" value="1"/>
</dbReference>
<dbReference type="Pfam" id="PF00072">
    <property type="entry name" value="Response_reg"/>
    <property type="match status" value="1"/>
</dbReference>
<dbReference type="InterPro" id="IPR000792">
    <property type="entry name" value="Tscrpt_reg_LuxR_C"/>
</dbReference>